<sequence length="53" mass="5566">MTNGQTIFPAGFSTDLSALSTKRQLVRNQVAGPVPNGASASIQYPGIEGIRFT</sequence>
<dbReference type="Proteomes" id="UP000053424">
    <property type="component" value="Unassembled WGS sequence"/>
</dbReference>
<proteinExistence type="predicted"/>
<organism evidence="1 2">
    <name type="scientific">Hebeloma cylindrosporum</name>
    <dbReference type="NCBI Taxonomy" id="76867"/>
    <lineage>
        <taxon>Eukaryota</taxon>
        <taxon>Fungi</taxon>
        <taxon>Dikarya</taxon>
        <taxon>Basidiomycota</taxon>
        <taxon>Agaricomycotina</taxon>
        <taxon>Agaricomycetes</taxon>
        <taxon>Agaricomycetidae</taxon>
        <taxon>Agaricales</taxon>
        <taxon>Agaricineae</taxon>
        <taxon>Hymenogastraceae</taxon>
        <taxon>Hebeloma</taxon>
    </lineage>
</organism>
<reference evidence="2" key="2">
    <citation type="submission" date="2015-01" db="EMBL/GenBank/DDBJ databases">
        <title>Evolutionary Origins and Diversification of the Mycorrhizal Mutualists.</title>
        <authorList>
            <consortium name="DOE Joint Genome Institute"/>
            <consortium name="Mycorrhizal Genomics Consortium"/>
            <person name="Kohler A."/>
            <person name="Kuo A."/>
            <person name="Nagy L.G."/>
            <person name="Floudas D."/>
            <person name="Copeland A."/>
            <person name="Barry K.W."/>
            <person name="Cichocki N."/>
            <person name="Veneault-Fourrey C."/>
            <person name="LaButti K."/>
            <person name="Lindquist E.A."/>
            <person name="Lipzen A."/>
            <person name="Lundell T."/>
            <person name="Morin E."/>
            <person name="Murat C."/>
            <person name="Riley R."/>
            <person name="Ohm R."/>
            <person name="Sun H."/>
            <person name="Tunlid A."/>
            <person name="Henrissat B."/>
            <person name="Grigoriev I.V."/>
            <person name="Hibbett D.S."/>
            <person name="Martin F."/>
        </authorList>
    </citation>
    <scope>NUCLEOTIDE SEQUENCE [LARGE SCALE GENOMIC DNA]</scope>
    <source>
        <strain evidence="2">h7</strain>
    </source>
</reference>
<keyword evidence="2" id="KW-1185">Reference proteome</keyword>
<accession>A0A0C2YEC9</accession>
<reference evidence="1 2" key="1">
    <citation type="submission" date="2014-04" db="EMBL/GenBank/DDBJ databases">
        <authorList>
            <consortium name="DOE Joint Genome Institute"/>
            <person name="Kuo A."/>
            <person name="Gay G."/>
            <person name="Dore J."/>
            <person name="Kohler A."/>
            <person name="Nagy L.G."/>
            <person name="Floudas D."/>
            <person name="Copeland A."/>
            <person name="Barry K.W."/>
            <person name="Cichocki N."/>
            <person name="Veneault-Fourrey C."/>
            <person name="LaButti K."/>
            <person name="Lindquist E.A."/>
            <person name="Lipzen A."/>
            <person name="Lundell T."/>
            <person name="Morin E."/>
            <person name="Murat C."/>
            <person name="Sun H."/>
            <person name="Tunlid A."/>
            <person name="Henrissat B."/>
            <person name="Grigoriev I.V."/>
            <person name="Hibbett D.S."/>
            <person name="Martin F."/>
            <person name="Nordberg H.P."/>
            <person name="Cantor M.N."/>
            <person name="Hua S.X."/>
        </authorList>
    </citation>
    <scope>NUCLEOTIDE SEQUENCE [LARGE SCALE GENOMIC DNA]</scope>
    <source>
        <strain evidence="2">h7</strain>
    </source>
</reference>
<evidence type="ECO:0000313" key="1">
    <source>
        <dbReference type="EMBL" id="KIM39387.1"/>
    </source>
</evidence>
<gene>
    <name evidence="1" type="ORF">M413DRAFT_447310</name>
</gene>
<name>A0A0C2YEC9_HEBCY</name>
<dbReference type="EMBL" id="KN831786">
    <property type="protein sequence ID" value="KIM39387.1"/>
    <property type="molecule type" value="Genomic_DNA"/>
</dbReference>
<evidence type="ECO:0000313" key="2">
    <source>
        <dbReference type="Proteomes" id="UP000053424"/>
    </source>
</evidence>
<dbReference type="HOGENOM" id="CLU_3068904_0_0_1"/>
<protein>
    <submittedName>
        <fullName evidence="1">Uncharacterized protein</fullName>
    </submittedName>
</protein>
<dbReference type="AlphaFoldDB" id="A0A0C2YEC9"/>